<dbReference type="KEGG" id="pmaw:MACH26_39340"/>
<dbReference type="Gene3D" id="3.60.21.70">
    <property type="entry name" value="PhoD-like phosphatase"/>
    <property type="match status" value="1"/>
</dbReference>
<gene>
    <name evidence="1" type="ORF">MACH26_39340</name>
</gene>
<dbReference type="RefSeq" id="WP_338294483.1">
    <property type="nucleotide sequence ID" value="NZ_AP027272.1"/>
</dbReference>
<sequence>MTETAHSLKLIAGPVVRKLDAKQLVLWFVSDQPVTVEAQLNYVEQTINAESPQDIAFAQRQLCHQVGHRAYIYHLTIDFQCPLQVDTAIDYDLLFSTADSTYNLAQLAPDICYPGLTSPRIYYQQTLRQVLHGSCRKPHHTEGDALVRVDQHLADALQNKQLPAALLMMSGDQVYVDDVAGPFLQAIHQVIAQLGLFSESFSGAKVGNFEELLQHEDCFYRRTELLPHSDENEEVQETFFGAKRKPIFTSVNAKNHLITLSEVLAMYFMVWSETCWQDIEFDSQKIASADRQQFEDELLSLKQFISTLPQIRRAMAHIPVYMIFDDHDVTDDWNLTREWEELAYGNPFSKRIIGNALFGYLLCQGLGNGPDQYKGLLEQISPHITSSGISNHDEVIDHLFEWDNWHYQIATQPKMVVLDTRTHRWRSEEDAGQPSGLLDWERLRELRAQVTGEDSVVIVSAAPIFGVKMIEAIQKLFTMMGQALTVDAENWMAHQGTAKVLLDIFREPTTAQQFIILSGDVHYSFVYDVRLRFKETSPGIHQITASGFCNQFPVSLLSKLDTLNRWFYGHRSPLNWFTKRRRLKISTRYPDRKDKRRSLVSKSAVGVVDFSNDRKRPEARLLTWDGEDIEFR</sequence>
<dbReference type="PANTHER" id="PTHR37031">
    <property type="entry name" value="METALLOPHOSPHATASE BINDING DOMAIN PROTEIN"/>
    <property type="match status" value="1"/>
</dbReference>
<name>A0AA48HYY9_9ALTE</name>
<dbReference type="SUPFAM" id="SSF56300">
    <property type="entry name" value="Metallo-dependent phosphatases"/>
    <property type="match status" value="1"/>
</dbReference>
<dbReference type="AlphaFoldDB" id="A0AA48HYY9"/>
<dbReference type="PANTHER" id="PTHR37031:SF2">
    <property type="entry name" value="PHOD-LIKE PHOSPHATASE METALLOPHOSPHATASE DOMAIN-CONTAINING PROTEIN"/>
    <property type="match status" value="1"/>
</dbReference>
<organism evidence="1 2">
    <name type="scientific">Planctobacterium marinum</name>
    <dbReference type="NCBI Taxonomy" id="1631968"/>
    <lineage>
        <taxon>Bacteria</taxon>
        <taxon>Pseudomonadati</taxon>
        <taxon>Pseudomonadota</taxon>
        <taxon>Gammaproteobacteria</taxon>
        <taxon>Alteromonadales</taxon>
        <taxon>Alteromonadaceae</taxon>
        <taxon>Planctobacterium</taxon>
    </lineage>
</organism>
<evidence type="ECO:0000313" key="2">
    <source>
        <dbReference type="Proteomes" id="UP001333710"/>
    </source>
</evidence>
<protein>
    <recommendedName>
        <fullName evidence="3">PhoD-like phosphatase metallophosphatase domain-containing protein</fullName>
    </recommendedName>
</protein>
<dbReference type="Proteomes" id="UP001333710">
    <property type="component" value="Chromosome"/>
</dbReference>
<proteinExistence type="predicted"/>
<accession>A0AA48HYY9</accession>
<reference evidence="1" key="1">
    <citation type="submission" date="2023-01" db="EMBL/GenBank/DDBJ databases">
        <title>Complete genome sequence of Planctobacterium marinum strain Dej080120_11.</title>
        <authorList>
            <person name="Ueki S."/>
            <person name="Maruyama F."/>
        </authorList>
    </citation>
    <scope>NUCLEOTIDE SEQUENCE</scope>
    <source>
        <strain evidence="1">Dej080120_11</strain>
    </source>
</reference>
<evidence type="ECO:0000313" key="1">
    <source>
        <dbReference type="EMBL" id="BDX08413.1"/>
    </source>
</evidence>
<dbReference type="InterPro" id="IPR038607">
    <property type="entry name" value="PhoD-like_sf"/>
</dbReference>
<evidence type="ECO:0008006" key="3">
    <source>
        <dbReference type="Google" id="ProtNLM"/>
    </source>
</evidence>
<keyword evidence="2" id="KW-1185">Reference proteome</keyword>
<dbReference type="InterPro" id="IPR029052">
    <property type="entry name" value="Metallo-depent_PP-like"/>
</dbReference>
<dbReference type="EMBL" id="AP027272">
    <property type="protein sequence ID" value="BDX08413.1"/>
    <property type="molecule type" value="Genomic_DNA"/>
</dbReference>